<accession>A0ACB8T330</accession>
<reference evidence="1" key="2">
    <citation type="journal article" date="2022" name="New Phytol.">
        <title>Evolutionary transition to the ectomycorrhizal habit in the genomes of a hyperdiverse lineage of mushroom-forming fungi.</title>
        <authorList>
            <person name="Looney B."/>
            <person name="Miyauchi S."/>
            <person name="Morin E."/>
            <person name="Drula E."/>
            <person name="Courty P.E."/>
            <person name="Kohler A."/>
            <person name="Kuo A."/>
            <person name="LaButti K."/>
            <person name="Pangilinan J."/>
            <person name="Lipzen A."/>
            <person name="Riley R."/>
            <person name="Andreopoulos W."/>
            <person name="He G."/>
            <person name="Johnson J."/>
            <person name="Nolan M."/>
            <person name="Tritt A."/>
            <person name="Barry K.W."/>
            <person name="Grigoriev I.V."/>
            <person name="Nagy L.G."/>
            <person name="Hibbett D."/>
            <person name="Henrissat B."/>
            <person name="Matheny P.B."/>
            <person name="Labbe J."/>
            <person name="Martin F.M."/>
        </authorList>
    </citation>
    <scope>NUCLEOTIDE SEQUENCE</scope>
    <source>
        <strain evidence="1">HHB10654</strain>
    </source>
</reference>
<reference evidence="1" key="1">
    <citation type="submission" date="2021-03" db="EMBL/GenBank/DDBJ databases">
        <authorList>
            <consortium name="DOE Joint Genome Institute"/>
            <person name="Ahrendt S."/>
            <person name="Looney B.P."/>
            <person name="Miyauchi S."/>
            <person name="Morin E."/>
            <person name="Drula E."/>
            <person name="Courty P.E."/>
            <person name="Chicoki N."/>
            <person name="Fauchery L."/>
            <person name="Kohler A."/>
            <person name="Kuo A."/>
            <person name="Labutti K."/>
            <person name="Pangilinan J."/>
            <person name="Lipzen A."/>
            <person name="Riley R."/>
            <person name="Andreopoulos W."/>
            <person name="He G."/>
            <person name="Johnson J."/>
            <person name="Barry K.W."/>
            <person name="Grigoriev I.V."/>
            <person name="Nagy L."/>
            <person name="Hibbett D."/>
            <person name="Henrissat B."/>
            <person name="Matheny P.B."/>
            <person name="Labbe J."/>
            <person name="Martin F."/>
        </authorList>
    </citation>
    <scope>NUCLEOTIDE SEQUENCE</scope>
    <source>
        <strain evidence="1">HHB10654</strain>
    </source>
</reference>
<proteinExistence type="predicted"/>
<comment type="caution">
    <text evidence="1">The sequence shown here is derived from an EMBL/GenBank/DDBJ whole genome shotgun (WGS) entry which is preliminary data.</text>
</comment>
<sequence length="364" mass="38175">MELLLLVVCLLVVPSVLARCRATISSMADVSAAVQCTTVNVRSFLVPAGEAFILDLVDGTTVNMRGDIVFGKQTWAGPLFTISGNNITFNGNGFTFDGNGPFYWDGLGGNGGVTKPAPMMKISMSGTFSNLRVRNSPERAYSVSGKSPGSLTLAHLTVDNSLGDLPNAHSSGLPAGHNTDGFDVSANNLTIRDSVVMNQDDCLAINRGTNIVFTRNFCSGGHGISIGSITSNVTVEDVQITHNTIINNDQALRIKTDAVAVGSVVQNVTYSGNTGRGLRQFGVLIDQSYPATLGTPGSGTILSAINFIGANTFLSVDVNSSEPRVAVNCGTRSCTGTWDWSALKVFGGETSEVVNFTGIEGGKY</sequence>
<gene>
    <name evidence="1" type="ORF">BV25DRAFT_1803953</name>
</gene>
<protein>
    <submittedName>
        <fullName evidence="1">Endo-polygalacturonase PG2</fullName>
    </submittedName>
</protein>
<name>A0ACB8T330_9AGAM</name>
<evidence type="ECO:0000313" key="2">
    <source>
        <dbReference type="Proteomes" id="UP000814140"/>
    </source>
</evidence>
<dbReference type="EMBL" id="MU277207">
    <property type="protein sequence ID" value="KAI0062528.1"/>
    <property type="molecule type" value="Genomic_DNA"/>
</dbReference>
<keyword evidence="2" id="KW-1185">Reference proteome</keyword>
<evidence type="ECO:0000313" key="1">
    <source>
        <dbReference type="EMBL" id="KAI0062528.1"/>
    </source>
</evidence>
<organism evidence="1 2">
    <name type="scientific">Artomyces pyxidatus</name>
    <dbReference type="NCBI Taxonomy" id="48021"/>
    <lineage>
        <taxon>Eukaryota</taxon>
        <taxon>Fungi</taxon>
        <taxon>Dikarya</taxon>
        <taxon>Basidiomycota</taxon>
        <taxon>Agaricomycotina</taxon>
        <taxon>Agaricomycetes</taxon>
        <taxon>Russulales</taxon>
        <taxon>Auriscalpiaceae</taxon>
        <taxon>Artomyces</taxon>
    </lineage>
</organism>
<dbReference type="Proteomes" id="UP000814140">
    <property type="component" value="Unassembled WGS sequence"/>
</dbReference>